<dbReference type="Pfam" id="PF11968">
    <property type="entry name" value="Bmt2"/>
    <property type="match status" value="1"/>
</dbReference>
<reference evidence="5" key="1">
    <citation type="submission" date="2025-08" db="UniProtKB">
        <authorList>
            <consortium name="RefSeq"/>
        </authorList>
    </citation>
    <scope>IDENTIFICATION</scope>
</reference>
<dbReference type="PANTHER" id="PTHR21008:SF1">
    <property type="entry name" value="25S RRNA (ADENINE(2142)-N(1))-METHYLTRANSFERASE"/>
    <property type="match status" value="1"/>
</dbReference>
<sequence>MGKTLNNELNDPACISASNKKVKKRRKRKKSVPIITSIIFSVQRLKPDVISKLHQLNKKVELIKKQETIDKALKKAKLASLENEIKQIGGLSVYQTVSKTREHFHGNVNSSKWIISSLKTFASKSEVKLRLLDVGALSMNYENQASWLQCTYIDLNPQKKGILKSDFLKFKSGAMEEYDIIVLSLVLNFPGDAQVRGQMLVKATELCKTCGYIFVVLPLACLSNSRYLTHDNFHVMMESLGHSLIASHNSTKLSHKAFRKKSRLPEKCDFPKKVVQPGGNKNNFCIVLQT</sequence>
<dbReference type="PANTHER" id="PTHR21008">
    <property type="entry name" value="S-ADENOSYLMETHIONINE SENSOR UPSTREAM OF MTORC1-RELATED"/>
    <property type="match status" value="1"/>
</dbReference>
<dbReference type="InterPro" id="IPR021867">
    <property type="entry name" value="Bmt2/SAMTOR"/>
</dbReference>
<evidence type="ECO:0000256" key="2">
    <source>
        <dbReference type="ARBA" id="ARBA00022679"/>
    </source>
</evidence>
<gene>
    <name evidence="5" type="primary">LOC106804862</name>
</gene>
<evidence type="ECO:0000313" key="5">
    <source>
        <dbReference type="RefSeq" id="XP_014661706.1"/>
    </source>
</evidence>
<keyword evidence="2" id="KW-0808">Transferase</keyword>
<evidence type="ECO:0000313" key="4">
    <source>
        <dbReference type="Proteomes" id="UP000695022"/>
    </source>
</evidence>
<dbReference type="Proteomes" id="UP000695022">
    <property type="component" value="Unplaced"/>
</dbReference>
<evidence type="ECO:0000256" key="3">
    <source>
        <dbReference type="ARBA" id="ARBA00022691"/>
    </source>
</evidence>
<dbReference type="RefSeq" id="XP_014661706.1">
    <property type="nucleotide sequence ID" value="XM_014806220.1"/>
</dbReference>
<accession>A0ABM1DP35</accession>
<keyword evidence="1" id="KW-0489">Methyltransferase</keyword>
<dbReference type="GeneID" id="106804862"/>
<evidence type="ECO:0000256" key="1">
    <source>
        <dbReference type="ARBA" id="ARBA00022603"/>
    </source>
</evidence>
<keyword evidence="3" id="KW-0949">S-adenosyl-L-methionine</keyword>
<name>A0ABM1DP35_PRICU</name>
<organism evidence="4 5">
    <name type="scientific">Priapulus caudatus</name>
    <name type="common">Priapulid worm</name>
    <dbReference type="NCBI Taxonomy" id="37621"/>
    <lineage>
        <taxon>Eukaryota</taxon>
        <taxon>Metazoa</taxon>
        <taxon>Ecdysozoa</taxon>
        <taxon>Scalidophora</taxon>
        <taxon>Priapulida</taxon>
        <taxon>Priapulimorpha</taxon>
        <taxon>Priapulimorphida</taxon>
        <taxon>Priapulidae</taxon>
        <taxon>Priapulus</taxon>
    </lineage>
</organism>
<proteinExistence type="predicted"/>
<protein>
    <submittedName>
        <fullName evidence="5">25S rRNA (Adenine(2142)-N(1))-methyltransferase-like isoform X1</fullName>
    </submittedName>
</protein>
<keyword evidence="4" id="KW-1185">Reference proteome</keyword>